<keyword evidence="1" id="KW-0812">Transmembrane</keyword>
<name>A0A916UH15_9ACTN</name>
<reference evidence="2" key="1">
    <citation type="journal article" date="2014" name="Int. J. Syst. Evol. Microbiol.">
        <title>Complete genome sequence of Corynebacterium casei LMG S-19264T (=DSM 44701T), isolated from a smear-ripened cheese.</title>
        <authorList>
            <consortium name="US DOE Joint Genome Institute (JGI-PGF)"/>
            <person name="Walter F."/>
            <person name="Albersmeier A."/>
            <person name="Kalinowski J."/>
            <person name="Ruckert C."/>
        </authorList>
    </citation>
    <scope>NUCLEOTIDE SEQUENCE</scope>
    <source>
        <strain evidence="2">CGMCC 1.15478</strain>
    </source>
</reference>
<keyword evidence="1" id="KW-0472">Membrane</keyword>
<dbReference type="Proteomes" id="UP000641514">
    <property type="component" value="Unassembled WGS sequence"/>
</dbReference>
<keyword evidence="3" id="KW-1185">Reference proteome</keyword>
<feature type="transmembrane region" description="Helical" evidence="1">
    <location>
        <begin position="6"/>
        <end position="26"/>
    </location>
</feature>
<gene>
    <name evidence="2" type="ORF">GCM10011410_25780</name>
</gene>
<organism evidence="2 3">
    <name type="scientific">Hoyosella rhizosphaerae</name>
    <dbReference type="NCBI Taxonomy" id="1755582"/>
    <lineage>
        <taxon>Bacteria</taxon>
        <taxon>Bacillati</taxon>
        <taxon>Actinomycetota</taxon>
        <taxon>Actinomycetes</taxon>
        <taxon>Mycobacteriales</taxon>
        <taxon>Hoyosellaceae</taxon>
        <taxon>Hoyosella</taxon>
    </lineage>
</organism>
<accession>A0A916UH15</accession>
<feature type="transmembrane region" description="Helical" evidence="1">
    <location>
        <begin position="88"/>
        <end position="106"/>
    </location>
</feature>
<evidence type="ECO:0000313" key="2">
    <source>
        <dbReference type="EMBL" id="GGC71627.1"/>
    </source>
</evidence>
<reference evidence="2" key="2">
    <citation type="submission" date="2020-09" db="EMBL/GenBank/DDBJ databases">
        <authorList>
            <person name="Sun Q."/>
            <person name="Zhou Y."/>
        </authorList>
    </citation>
    <scope>NUCLEOTIDE SEQUENCE</scope>
    <source>
        <strain evidence="2">CGMCC 1.15478</strain>
    </source>
</reference>
<feature type="transmembrane region" description="Helical" evidence="1">
    <location>
        <begin position="38"/>
        <end position="59"/>
    </location>
</feature>
<evidence type="ECO:0000256" key="1">
    <source>
        <dbReference type="SAM" id="Phobius"/>
    </source>
</evidence>
<dbReference type="RefSeq" id="WP_188675641.1">
    <property type="nucleotide sequence ID" value="NZ_BMJH01000003.1"/>
</dbReference>
<dbReference type="EMBL" id="BMJH01000003">
    <property type="protein sequence ID" value="GGC71627.1"/>
    <property type="molecule type" value="Genomic_DNA"/>
</dbReference>
<sequence>MTTLSRYRVVNAGWVIFLLLAALIDIRTRASTASEGSNFWFGVCFVAVVAVSVVGLWLVRVPSGVFVPRFFGVHGPLVISVNIVDSQWPTAVAGSLLWVVIFVLLTRPEPVAWINRWTQSPQPRPSTT</sequence>
<dbReference type="AlphaFoldDB" id="A0A916UH15"/>
<protein>
    <submittedName>
        <fullName evidence="2">Uncharacterized protein</fullName>
    </submittedName>
</protein>
<proteinExistence type="predicted"/>
<keyword evidence="1" id="KW-1133">Transmembrane helix</keyword>
<comment type="caution">
    <text evidence="2">The sequence shown here is derived from an EMBL/GenBank/DDBJ whole genome shotgun (WGS) entry which is preliminary data.</text>
</comment>
<evidence type="ECO:0000313" key="3">
    <source>
        <dbReference type="Proteomes" id="UP000641514"/>
    </source>
</evidence>